<dbReference type="EMBL" id="KN835273">
    <property type="protein sequence ID" value="KIK41295.1"/>
    <property type="molecule type" value="Genomic_DNA"/>
</dbReference>
<protein>
    <submittedName>
        <fullName evidence="1">Uncharacterized protein</fullName>
    </submittedName>
</protein>
<evidence type="ECO:0000313" key="1">
    <source>
        <dbReference type="EMBL" id="KIK41295.1"/>
    </source>
</evidence>
<evidence type="ECO:0000313" key="2">
    <source>
        <dbReference type="Proteomes" id="UP000054485"/>
    </source>
</evidence>
<name>A0A0C9ZTN7_9AGAM</name>
<keyword evidence="2" id="KW-1185">Reference proteome</keyword>
<reference evidence="1 2" key="1">
    <citation type="submission" date="2014-04" db="EMBL/GenBank/DDBJ databases">
        <authorList>
            <consortium name="DOE Joint Genome Institute"/>
            <person name="Kuo A."/>
            <person name="Ruytinx J."/>
            <person name="Rineau F."/>
            <person name="Colpaert J."/>
            <person name="Kohler A."/>
            <person name="Nagy L.G."/>
            <person name="Floudas D."/>
            <person name="Copeland A."/>
            <person name="Barry K.W."/>
            <person name="Cichocki N."/>
            <person name="Veneault-Fourrey C."/>
            <person name="LaButti K."/>
            <person name="Lindquist E.A."/>
            <person name="Lipzen A."/>
            <person name="Lundell T."/>
            <person name="Morin E."/>
            <person name="Murat C."/>
            <person name="Sun H."/>
            <person name="Tunlid A."/>
            <person name="Henrissat B."/>
            <person name="Grigoriev I.V."/>
            <person name="Hibbett D.S."/>
            <person name="Martin F."/>
            <person name="Nordberg H.P."/>
            <person name="Cantor M.N."/>
            <person name="Hua S.X."/>
        </authorList>
    </citation>
    <scope>NUCLEOTIDE SEQUENCE [LARGE SCALE GENOMIC DNA]</scope>
    <source>
        <strain evidence="1 2">UH-Slu-Lm8-n1</strain>
    </source>
</reference>
<proteinExistence type="predicted"/>
<accession>A0A0C9ZTN7</accession>
<dbReference type="AlphaFoldDB" id="A0A0C9ZTN7"/>
<reference evidence="2" key="2">
    <citation type="submission" date="2015-01" db="EMBL/GenBank/DDBJ databases">
        <title>Evolutionary Origins and Diversification of the Mycorrhizal Mutualists.</title>
        <authorList>
            <consortium name="DOE Joint Genome Institute"/>
            <consortium name="Mycorrhizal Genomics Consortium"/>
            <person name="Kohler A."/>
            <person name="Kuo A."/>
            <person name="Nagy L.G."/>
            <person name="Floudas D."/>
            <person name="Copeland A."/>
            <person name="Barry K.W."/>
            <person name="Cichocki N."/>
            <person name="Veneault-Fourrey C."/>
            <person name="LaButti K."/>
            <person name="Lindquist E.A."/>
            <person name="Lipzen A."/>
            <person name="Lundell T."/>
            <person name="Morin E."/>
            <person name="Murat C."/>
            <person name="Riley R."/>
            <person name="Ohm R."/>
            <person name="Sun H."/>
            <person name="Tunlid A."/>
            <person name="Henrissat B."/>
            <person name="Grigoriev I.V."/>
            <person name="Hibbett D.S."/>
            <person name="Martin F."/>
        </authorList>
    </citation>
    <scope>NUCLEOTIDE SEQUENCE [LARGE SCALE GENOMIC DNA]</scope>
    <source>
        <strain evidence="2">UH-Slu-Lm8-n1</strain>
    </source>
</reference>
<organism evidence="1 2">
    <name type="scientific">Suillus luteus UH-Slu-Lm8-n1</name>
    <dbReference type="NCBI Taxonomy" id="930992"/>
    <lineage>
        <taxon>Eukaryota</taxon>
        <taxon>Fungi</taxon>
        <taxon>Dikarya</taxon>
        <taxon>Basidiomycota</taxon>
        <taxon>Agaricomycotina</taxon>
        <taxon>Agaricomycetes</taxon>
        <taxon>Agaricomycetidae</taxon>
        <taxon>Boletales</taxon>
        <taxon>Suillineae</taxon>
        <taxon>Suillaceae</taxon>
        <taxon>Suillus</taxon>
    </lineage>
</organism>
<dbReference type="Proteomes" id="UP000054485">
    <property type="component" value="Unassembled WGS sequence"/>
</dbReference>
<sequence length="58" mass="6603">MAEVLITPVTNTLSCYYYHYSNHSQFQPAQHVVHSSFERARRTISQASLGPVNAQTQH</sequence>
<dbReference type="HOGENOM" id="CLU_2980630_0_0_1"/>
<dbReference type="InParanoid" id="A0A0C9ZTN7"/>
<gene>
    <name evidence="1" type="ORF">CY34DRAFT_806260</name>
</gene>